<organism evidence="1 2">
    <name type="scientific">Microscilla marina ATCC 23134</name>
    <dbReference type="NCBI Taxonomy" id="313606"/>
    <lineage>
        <taxon>Bacteria</taxon>
        <taxon>Pseudomonadati</taxon>
        <taxon>Bacteroidota</taxon>
        <taxon>Cytophagia</taxon>
        <taxon>Cytophagales</taxon>
        <taxon>Microscillaceae</taxon>
        <taxon>Microscilla</taxon>
    </lineage>
</organism>
<keyword evidence="1" id="KW-0449">Lipoprotein</keyword>
<comment type="caution">
    <text evidence="1">The sequence shown here is derived from an EMBL/GenBank/DDBJ whole genome shotgun (WGS) entry which is preliminary data.</text>
</comment>
<gene>
    <name evidence="1" type="ORF">M23134_06658</name>
</gene>
<reference evidence="1 2" key="1">
    <citation type="submission" date="2007-01" db="EMBL/GenBank/DDBJ databases">
        <authorList>
            <person name="Haygood M."/>
            <person name="Podell S."/>
            <person name="Anderson C."/>
            <person name="Hopkinson B."/>
            <person name="Roe K."/>
            <person name="Barbeau K."/>
            <person name="Gaasterland T."/>
            <person name="Ferriera S."/>
            <person name="Johnson J."/>
            <person name="Kravitz S."/>
            <person name="Beeson K."/>
            <person name="Sutton G."/>
            <person name="Rogers Y.-H."/>
            <person name="Friedman R."/>
            <person name="Frazier M."/>
            <person name="Venter J.C."/>
        </authorList>
    </citation>
    <scope>NUCLEOTIDE SEQUENCE [LARGE SCALE GENOMIC DNA]</scope>
    <source>
        <strain evidence="1 2">ATCC 23134</strain>
    </source>
</reference>
<dbReference type="Proteomes" id="UP000004095">
    <property type="component" value="Unassembled WGS sequence"/>
</dbReference>
<protein>
    <submittedName>
        <fullName evidence="1">Lipoprotein, putative</fullName>
    </submittedName>
</protein>
<dbReference type="AlphaFoldDB" id="A1ZW36"/>
<proteinExistence type="predicted"/>
<evidence type="ECO:0000313" key="1">
    <source>
        <dbReference type="EMBL" id="EAY25399.1"/>
    </source>
</evidence>
<name>A1ZW36_MICM2</name>
<dbReference type="PROSITE" id="PS51257">
    <property type="entry name" value="PROKAR_LIPOPROTEIN"/>
    <property type="match status" value="1"/>
</dbReference>
<dbReference type="eggNOG" id="ENOG5030IQU">
    <property type="taxonomic scope" value="Bacteria"/>
</dbReference>
<evidence type="ECO:0000313" key="2">
    <source>
        <dbReference type="Proteomes" id="UP000004095"/>
    </source>
</evidence>
<dbReference type="Pfam" id="PF16120">
    <property type="entry name" value="DUF4836"/>
    <property type="match status" value="1"/>
</dbReference>
<dbReference type="InterPro" id="IPR032276">
    <property type="entry name" value="DUF4836"/>
</dbReference>
<sequence>MNYKKMVILKTPIQSLLLLTFACVFFIQCSPTSEPQTRYIPMEATMVGVIDLKQLYFKADFKQIQSTAGFKKWQTTVLSQNKDLGSILLDNLQNPFASGINFERKVFVFDYPTHHLINTNRGILVALNSASKFEQMVRKWSKKLVIQTGKEGFKWVELEENLALGWNKKVAMLMISAPDFKMNSVGKPLGASTYLKQFFSFPAEKSLSKNRNFQAFIRKDNDLALWYNLEAVKQQMTVALKTSNYSKNDQQVLDEIFNFSDAYIHYELNFEKGKVRATTHYDLNDHLKKFYNKTYGKTLSPELLAKLHDHKPIGFLGFSWNFSGLYDWLKRVEDVEQQFEKTAKSMNFTSQELLDALQGELMLAVTGYEKFEVKEKGSPYGDYLTEMLKKHKVGEKKLEDFRKRLDEIPAKVRVKPAPELVAVLSVKNSQVAQQLLKLLGQYTKLTPRKSYHKFQWMELTMYVAVRANHLVVSNQEKLVQNFWSKQQKPVPMVGLYKEATQCTGFGYFNFNFDEYNQSTQQHIKQQVGTKFGKLQEVLNLFDHIKARNKGFDAEIELVMSNKKENSLTTLLNGVFNDAAMIVLAE</sequence>
<accession>A1ZW36</accession>
<keyword evidence="2" id="KW-1185">Reference proteome</keyword>
<dbReference type="EMBL" id="AAWS01000049">
    <property type="protein sequence ID" value="EAY25399.1"/>
    <property type="molecule type" value="Genomic_DNA"/>
</dbReference>